<dbReference type="Proteomes" id="UP001054252">
    <property type="component" value="Unassembled WGS sequence"/>
</dbReference>
<organism evidence="1 2">
    <name type="scientific">Rubroshorea leprosula</name>
    <dbReference type="NCBI Taxonomy" id="152421"/>
    <lineage>
        <taxon>Eukaryota</taxon>
        <taxon>Viridiplantae</taxon>
        <taxon>Streptophyta</taxon>
        <taxon>Embryophyta</taxon>
        <taxon>Tracheophyta</taxon>
        <taxon>Spermatophyta</taxon>
        <taxon>Magnoliopsida</taxon>
        <taxon>eudicotyledons</taxon>
        <taxon>Gunneridae</taxon>
        <taxon>Pentapetalae</taxon>
        <taxon>rosids</taxon>
        <taxon>malvids</taxon>
        <taxon>Malvales</taxon>
        <taxon>Dipterocarpaceae</taxon>
        <taxon>Rubroshorea</taxon>
    </lineage>
</organism>
<dbReference type="InterPro" id="IPR027516">
    <property type="entry name" value="EIF3C"/>
</dbReference>
<evidence type="ECO:0000313" key="2">
    <source>
        <dbReference type="Proteomes" id="UP001054252"/>
    </source>
</evidence>
<keyword evidence="2" id="KW-1185">Reference proteome</keyword>
<name>A0AAV5HWB8_9ROSI</name>
<dbReference type="GO" id="GO:0003723">
    <property type="term" value="F:RNA binding"/>
    <property type="evidence" value="ECO:0007669"/>
    <property type="project" value="InterPro"/>
</dbReference>
<sequence length="205" mass="22983">MITQRSKTQVKAQVAPCSKIAVSSRWGSLNALQDAKLELQDCQDSRLNFLESALYSRLTISAAGFAGFLHILFSSRAGCRTLSRLQNFKPARQRHSDTEEEESDYEDEVEIVSKMMINEELHASWDQPTRCIVFHDVEHTRLQVLAFQLTEKLLGKQCRSGRIGYGACGARTVAFDQVAGGGYRSNQSRKAGRYFRRLASSIKGS</sequence>
<dbReference type="GO" id="GO:0003743">
    <property type="term" value="F:translation initiation factor activity"/>
    <property type="evidence" value="ECO:0007669"/>
    <property type="project" value="InterPro"/>
</dbReference>
<gene>
    <name evidence="1" type="ORF">SLEP1_g4989</name>
</gene>
<dbReference type="AlphaFoldDB" id="A0AAV5HWB8"/>
<dbReference type="GO" id="GO:0031369">
    <property type="term" value="F:translation initiation factor binding"/>
    <property type="evidence" value="ECO:0007669"/>
    <property type="project" value="InterPro"/>
</dbReference>
<dbReference type="EMBL" id="BPVZ01000005">
    <property type="protein sequence ID" value="GKU91065.1"/>
    <property type="molecule type" value="Genomic_DNA"/>
</dbReference>
<dbReference type="PANTHER" id="PTHR13937:SF0">
    <property type="entry name" value="EUKARYOTIC TRANSLATION INITIATION FACTOR 3 SUBUNIT C-RELATED"/>
    <property type="match status" value="1"/>
</dbReference>
<evidence type="ECO:0000313" key="1">
    <source>
        <dbReference type="EMBL" id="GKU91065.1"/>
    </source>
</evidence>
<comment type="caution">
    <text evidence="1">The sequence shown here is derived from an EMBL/GenBank/DDBJ whole genome shotgun (WGS) entry which is preliminary data.</text>
</comment>
<protein>
    <submittedName>
        <fullName evidence="1">Uncharacterized protein</fullName>
    </submittedName>
</protein>
<accession>A0AAV5HWB8</accession>
<dbReference type="GO" id="GO:0005852">
    <property type="term" value="C:eukaryotic translation initiation factor 3 complex"/>
    <property type="evidence" value="ECO:0007669"/>
    <property type="project" value="InterPro"/>
</dbReference>
<reference evidence="1 2" key="1">
    <citation type="journal article" date="2021" name="Commun. Biol.">
        <title>The genome of Shorea leprosula (Dipterocarpaceae) highlights the ecological relevance of drought in aseasonal tropical rainforests.</title>
        <authorList>
            <person name="Ng K.K.S."/>
            <person name="Kobayashi M.J."/>
            <person name="Fawcett J.A."/>
            <person name="Hatakeyama M."/>
            <person name="Paape T."/>
            <person name="Ng C.H."/>
            <person name="Ang C.C."/>
            <person name="Tnah L.H."/>
            <person name="Lee C.T."/>
            <person name="Nishiyama T."/>
            <person name="Sese J."/>
            <person name="O'Brien M.J."/>
            <person name="Copetti D."/>
            <person name="Mohd Noor M.I."/>
            <person name="Ong R.C."/>
            <person name="Putra M."/>
            <person name="Sireger I.Z."/>
            <person name="Indrioko S."/>
            <person name="Kosugi Y."/>
            <person name="Izuno A."/>
            <person name="Isagi Y."/>
            <person name="Lee S.L."/>
            <person name="Shimizu K.K."/>
        </authorList>
    </citation>
    <scope>NUCLEOTIDE SEQUENCE [LARGE SCALE GENOMIC DNA]</scope>
    <source>
        <strain evidence="1">214</strain>
    </source>
</reference>
<dbReference type="PANTHER" id="PTHR13937">
    <property type="entry name" value="EUKARYOTIC TRANSLATION INITATION FACTOR 3, SUBUNIT 8 EIF3S8 -RELATED"/>
    <property type="match status" value="1"/>
</dbReference>
<proteinExistence type="predicted"/>